<sequence length="437" mass="47849">MSFALLVALAFAPEAPATRTMTLTPHAGFAENPLKGLMPYRGDRGPDAVPHSLEFQYVGLAELTTGPGAFTFDAGLEPILQDVASRGRRLVLRVYLDYPNESKSGVSQYLRDAGLKMRRYSEHGGGRSPDYEDERLIAAMETTVAALGERYDGDPRLGFLQVGLLGYWGEWHTYPNGEQFASEDVQRRVLASYEKAFKTTPVVARYPEELTRRYPVGFHDDSFAYSTLRTGGNGDAWAFLTKLEQAGAKDVWKTRSIGGEVRPEVQRALFDPDKTAKGAQDFAECVRQTHASWLLCSAIFKKDVPPDVRAAAEAGAKSLGYRFAATEAEIERTGRDVTVRLTFANRGVAPFLHNWPVRVGLYEPDGTEVAASEADWHINTLLPDQTVVRSATFPVPVGGPAATIGVTIPDPLPTAPPLRFANEQTDAHGILRLGPLP</sequence>
<dbReference type="Proteomes" id="UP000318741">
    <property type="component" value="Chromosome"/>
</dbReference>
<gene>
    <name evidence="2" type="ORF">CA12_05950</name>
</gene>
<dbReference type="InterPro" id="IPR032267">
    <property type="entry name" value="DUF4832"/>
</dbReference>
<dbReference type="Pfam" id="PF16116">
    <property type="entry name" value="DUF4832"/>
    <property type="match status" value="1"/>
</dbReference>
<reference evidence="2 3" key="1">
    <citation type="submission" date="2019-02" db="EMBL/GenBank/DDBJ databases">
        <title>Deep-cultivation of Planctomycetes and their phenomic and genomic characterization uncovers novel biology.</title>
        <authorList>
            <person name="Wiegand S."/>
            <person name="Jogler M."/>
            <person name="Boedeker C."/>
            <person name="Pinto D."/>
            <person name="Vollmers J."/>
            <person name="Rivas-Marin E."/>
            <person name="Kohn T."/>
            <person name="Peeters S.H."/>
            <person name="Heuer A."/>
            <person name="Rast P."/>
            <person name="Oberbeckmann S."/>
            <person name="Bunk B."/>
            <person name="Jeske O."/>
            <person name="Meyerdierks A."/>
            <person name="Storesund J.E."/>
            <person name="Kallscheuer N."/>
            <person name="Luecker S."/>
            <person name="Lage O.M."/>
            <person name="Pohl T."/>
            <person name="Merkel B.J."/>
            <person name="Hornburger P."/>
            <person name="Mueller R.-W."/>
            <person name="Bruemmer F."/>
            <person name="Labrenz M."/>
            <person name="Spormann A.M."/>
            <person name="Op den Camp H."/>
            <person name="Overmann J."/>
            <person name="Amann R."/>
            <person name="Jetten M.S.M."/>
            <person name="Mascher T."/>
            <person name="Medema M.H."/>
            <person name="Devos D.P."/>
            <person name="Kaster A.-K."/>
            <person name="Ovreas L."/>
            <person name="Rohde M."/>
            <person name="Galperin M.Y."/>
            <person name="Jogler C."/>
        </authorList>
    </citation>
    <scope>NUCLEOTIDE SEQUENCE [LARGE SCALE GENOMIC DNA]</scope>
    <source>
        <strain evidence="2 3">CA12</strain>
    </source>
</reference>
<dbReference type="Gene3D" id="3.20.20.80">
    <property type="entry name" value="Glycosidases"/>
    <property type="match status" value="1"/>
</dbReference>
<evidence type="ECO:0000313" key="2">
    <source>
        <dbReference type="EMBL" id="QDT14520.1"/>
    </source>
</evidence>
<evidence type="ECO:0000313" key="3">
    <source>
        <dbReference type="Proteomes" id="UP000318741"/>
    </source>
</evidence>
<accession>A0A517P563</accession>
<dbReference type="RefSeq" id="WP_145357406.1">
    <property type="nucleotide sequence ID" value="NZ_CP036265.1"/>
</dbReference>
<feature type="domain" description="DUF4832" evidence="1">
    <location>
        <begin position="216"/>
        <end position="414"/>
    </location>
</feature>
<dbReference type="KEGG" id="acaf:CA12_05950"/>
<name>A0A517P563_9PLAN</name>
<organism evidence="2 3">
    <name type="scientific">Alienimonas californiensis</name>
    <dbReference type="NCBI Taxonomy" id="2527989"/>
    <lineage>
        <taxon>Bacteria</taxon>
        <taxon>Pseudomonadati</taxon>
        <taxon>Planctomycetota</taxon>
        <taxon>Planctomycetia</taxon>
        <taxon>Planctomycetales</taxon>
        <taxon>Planctomycetaceae</taxon>
        <taxon>Alienimonas</taxon>
    </lineage>
</organism>
<protein>
    <recommendedName>
        <fullName evidence="1">DUF4832 domain-containing protein</fullName>
    </recommendedName>
</protein>
<proteinExistence type="predicted"/>
<evidence type="ECO:0000259" key="1">
    <source>
        <dbReference type="Pfam" id="PF16116"/>
    </source>
</evidence>
<keyword evidence="3" id="KW-1185">Reference proteome</keyword>
<dbReference type="OrthoDB" id="9761426at2"/>
<dbReference type="EMBL" id="CP036265">
    <property type="protein sequence ID" value="QDT14520.1"/>
    <property type="molecule type" value="Genomic_DNA"/>
</dbReference>
<dbReference type="AlphaFoldDB" id="A0A517P563"/>